<dbReference type="Proteomes" id="UP000824890">
    <property type="component" value="Unassembled WGS sequence"/>
</dbReference>
<evidence type="ECO:0000313" key="2">
    <source>
        <dbReference type="EMBL" id="KAH0917664.1"/>
    </source>
</evidence>
<feature type="non-terminal residue" evidence="2">
    <location>
        <position position="121"/>
    </location>
</feature>
<keyword evidence="1" id="KW-0812">Transmembrane</keyword>
<comment type="caution">
    <text evidence="2">The sequence shown here is derived from an EMBL/GenBank/DDBJ whole genome shotgun (WGS) entry which is preliminary data.</text>
</comment>
<reference evidence="2 3" key="1">
    <citation type="submission" date="2021-05" db="EMBL/GenBank/DDBJ databases">
        <title>Genome Assembly of Synthetic Allotetraploid Brassica napus Reveals Homoeologous Exchanges between Subgenomes.</title>
        <authorList>
            <person name="Davis J.T."/>
        </authorList>
    </citation>
    <scope>NUCLEOTIDE SEQUENCE [LARGE SCALE GENOMIC DNA]</scope>
    <source>
        <strain evidence="3">cv. Da-Ae</strain>
        <tissue evidence="2">Seedling</tissue>
    </source>
</reference>
<keyword evidence="3" id="KW-1185">Reference proteome</keyword>
<gene>
    <name evidence="2" type="ORF">HID58_025324</name>
</gene>
<feature type="transmembrane region" description="Helical" evidence="1">
    <location>
        <begin position="86"/>
        <end position="115"/>
    </location>
</feature>
<dbReference type="EMBL" id="JAGKQM010000007">
    <property type="protein sequence ID" value="KAH0917664.1"/>
    <property type="molecule type" value="Genomic_DNA"/>
</dbReference>
<keyword evidence="1" id="KW-1133">Transmembrane helix</keyword>
<feature type="transmembrane region" description="Helical" evidence="1">
    <location>
        <begin position="45"/>
        <end position="66"/>
    </location>
</feature>
<evidence type="ECO:0000313" key="3">
    <source>
        <dbReference type="Proteomes" id="UP000824890"/>
    </source>
</evidence>
<accession>A0ABQ8CKR3</accession>
<name>A0ABQ8CKR3_BRANA</name>
<organism evidence="2 3">
    <name type="scientific">Brassica napus</name>
    <name type="common">Rape</name>
    <dbReference type="NCBI Taxonomy" id="3708"/>
    <lineage>
        <taxon>Eukaryota</taxon>
        <taxon>Viridiplantae</taxon>
        <taxon>Streptophyta</taxon>
        <taxon>Embryophyta</taxon>
        <taxon>Tracheophyta</taxon>
        <taxon>Spermatophyta</taxon>
        <taxon>Magnoliopsida</taxon>
        <taxon>eudicotyledons</taxon>
        <taxon>Gunneridae</taxon>
        <taxon>Pentapetalae</taxon>
        <taxon>rosids</taxon>
        <taxon>malvids</taxon>
        <taxon>Brassicales</taxon>
        <taxon>Brassicaceae</taxon>
        <taxon>Brassiceae</taxon>
        <taxon>Brassica</taxon>
    </lineage>
</organism>
<proteinExistence type="predicted"/>
<protein>
    <submittedName>
        <fullName evidence="2">Uncharacterized protein</fullName>
    </submittedName>
</protein>
<sequence length="121" mass="13630">IFDVVFPVVGLPSVVPARLGFQYLVFGRFHGWLILFRLPFLLYSLISLQLSSLLASLVALPFAMFANPGLDSDFLCMVVSGVKLRLWFLGAYLPFSFSQFVYLVLFLPLVCAFLLRGDFNL</sequence>
<evidence type="ECO:0000256" key="1">
    <source>
        <dbReference type="SAM" id="Phobius"/>
    </source>
</evidence>
<keyword evidence="1" id="KW-0472">Membrane</keyword>
<feature type="non-terminal residue" evidence="2">
    <location>
        <position position="1"/>
    </location>
</feature>